<dbReference type="PATRIC" id="fig|1305737.6.peg.2986"/>
<proteinExistence type="predicted"/>
<feature type="chain" id="PRO_5006146029" evidence="1">
    <location>
        <begin position="26"/>
        <end position="85"/>
    </location>
</feature>
<keyword evidence="1" id="KW-0732">Signal</keyword>
<dbReference type="AlphaFoldDB" id="A0A0P7Y7E5"/>
<reference evidence="2 3" key="1">
    <citation type="submission" date="2015-09" db="EMBL/GenBank/DDBJ databases">
        <title>Identification and resolution of microdiversity through metagenomic sequencing of parallel consortia.</title>
        <authorList>
            <person name="Nelson W.C."/>
            <person name="Romine M.F."/>
            <person name="Lindemann S.R."/>
        </authorList>
    </citation>
    <scope>NUCLEOTIDE SEQUENCE [LARGE SCALE GENOMIC DNA]</scope>
    <source>
        <strain evidence="2">HL-49</strain>
    </source>
</reference>
<dbReference type="Proteomes" id="UP000050421">
    <property type="component" value="Unassembled WGS sequence"/>
</dbReference>
<comment type="caution">
    <text evidence="2">The sequence shown here is derived from an EMBL/GenBank/DDBJ whole genome shotgun (WGS) entry which is preliminary data.</text>
</comment>
<sequence>MKKKISIAFVGIFGSLLLLGDLVQAQIKAGDAVKMAEAAVGVYVKVKDSCSKKTDEDLMVCKGDSCVPGKSISFRTRGGDTGKCD</sequence>
<accession>A0A0P7Y7E5</accession>
<evidence type="ECO:0000313" key="3">
    <source>
        <dbReference type="Proteomes" id="UP000050421"/>
    </source>
</evidence>
<evidence type="ECO:0000313" key="2">
    <source>
        <dbReference type="EMBL" id="KPQ13889.1"/>
    </source>
</evidence>
<dbReference type="EMBL" id="LJXT01000077">
    <property type="protein sequence ID" value="KPQ13889.1"/>
    <property type="molecule type" value="Genomic_DNA"/>
</dbReference>
<name>A0A0P7Y7E5_9BACT</name>
<gene>
    <name evidence="2" type="ORF">HLUCCX10_11855</name>
</gene>
<organism evidence="2 3">
    <name type="scientific">Algoriphagus marincola HL-49</name>
    <dbReference type="NCBI Taxonomy" id="1305737"/>
    <lineage>
        <taxon>Bacteria</taxon>
        <taxon>Pseudomonadati</taxon>
        <taxon>Bacteroidota</taxon>
        <taxon>Cytophagia</taxon>
        <taxon>Cytophagales</taxon>
        <taxon>Cyclobacteriaceae</taxon>
        <taxon>Algoriphagus</taxon>
    </lineage>
</organism>
<feature type="signal peptide" evidence="1">
    <location>
        <begin position="1"/>
        <end position="25"/>
    </location>
</feature>
<dbReference type="STRING" id="1305737.GCA_000526355_02256"/>
<evidence type="ECO:0000256" key="1">
    <source>
        <dbReference type="SAM" id="SignalP"/>
    </source>
</evidence>
<protein>
    <submittedName>
        <fullName evidence="2">Uncharacterized protein</fullName>
    </submittedName>
</protein>